<comment type="caution">
    <text evidence="1">The sequence shown here is derived from an EMBL/GenBank/DDBJ whole genome shotgun (WGS) entry which is preliminary data.</text>
</comment>
<evidence type="ECO:0000313" key="2">
    <source>
        <dbReference type="Proteomes" id="UP000679008"/>
    </source>
</evidence>
<accession>A0ABS5D3J4</accession>
<proteinExistence type="predicted"/>
<name>A0ABS5D3J4_9FLAO</name>
<evidence type="ECO:0000313" key="1">
    <source>
        <dbReference type="EMBL" id="MBQ0908587.1"/>
    </source>
</evidence>
<dbReference type="Proteomes" id="UP000679008">
    <property type="component" value="Unassembled WGS sequence"/>
</dbReference>
<dbReference type="InterPro" id="IPR021352">
    <property type="entry name" value="DUF2971"/>
</dbReference>
<sequence length="302" mass="35582">MQEERYIRINKVLRELNISLEKAVSFLKAADIHIDANPNTKISEEEYNFLRLRVGLKAYKPKVRPEITNPEIATRIRLNKGIPKTVFKYFGTQDYHLSSLREGYLFHSNFNDFNDPFDCNIKLIDFEKLGKSKKDKSLEKTIRERFPDIGICCFSRIHDSILMWSHYANNHKGFCIEFYSNKRPIGINPLDVNYTESFVKANFYNEQQKALFHMVFTKAKQWEYEHELRSIATHFKDNNSRKVPFLKEDVKAVYLGVNCDDNFLNEILSIVKEVYNNAITVFRGSLSPHSFEIQWQEIKLSN</sequence>
<keyword evidence="2" id="KW-1185">Reference proteome</keyword>
<organism evidence="1 2">
    <name type="scientific">Flavobacterium erciyesense</name>
    <dbReference type="NCBI Taxonomy" id="2825842"/>
    <lineage>
        <taxon>Bacteria</taxon>
        <taxon>Pseudomonadati</taxon>
        <taxon>Bacteroidota</taxon>
        <taxon>Flavobacteriia</taxon>
        <taxon>Flavobacteriales</taxon>
        <taxon>Flavobacteriaceae</taxon>
        <taxon>Flavobacterium</taxon>
    </lineage>
</organism>
<gene>
    <name evidence="1" type="ORF">KBJ98_07730</name>
</gene>
<dbReference type="EMBL" id="JAGPXB010000005">
    <property type="protein sequence ID" value="MBQ0908587.1"/>
    <property type="molecule type" value="Genomic_DNA"/>
</dbReference>
<protein>
    <submittedName>
        <fullName evidence="1">DUF2971 domain-containing protein</fullName>
    </submittedName>
</protein>
<reference evidence="1 2" key="1">
    <citation type="submission" date="2021-04" db="EMBL/GenBank/DDBJ databases">
        <title>Description of novel Flavobacterium sp. F-328.</title>
        <authorList>
            <person name="Saticioglu I.B."/>
        </authorList>
    </citation>
    <scope>NUCLEOTIDE SEQUENCE [LARGE SCALE GENOMIC DNA]</scope>
    <source>
        <strain evidence="1 2">F-328</strain>
    </source>
</reference>
<dbReference type="Pfam" id="PF11185">
    <property type="entry name" value="DUF2971"/>
    <property type="match status" value="1"/>
</dbReference>